<dbReference type="GO" id="GO:0005886">
    <property type="term" value="C:plasma membrane"/>
    <property type="evidence" value="ECO:0007669"/>
    <property type="project" value="UniProtKB-SubCell"/>
</dbReference>
<evidence type="ECO:0000256" key="9">
    <source>
        <dbReference type="SAM" id="SignalP"/>
    </source>
</evidence>
<evidence type="ECO:0000313" key="11">
    <source>
        <dbReference type="EMBL" id="RHW71939.1"/>
    </source>
</evidence>
<evidence type="ECO:0000313" key="14">
    <source>
        <dbReference type="EMBL" id="RHW72235.1"/>
    </source>
</evidence>
<dbReference type="Pfam" id="PF13206">
    <property type="entry name" value="VSG_B"/>
    <property type="match status" value="1"/>
</dbReference>
<evidence type="ECO:0000256" key="3">
    <source>
        <dbReference type="ARBA" id="ARBA00022475"/>
    </source>
</evidence>
<sequence>MFRFIALTVVFSAAICKQSSGAAGEGANAAAFTTLCTIDQLAAADLAAAYTKPDDITPPLKQIRQIVAATTNRENITAVPHTINIEADTAAKEACNTKGSKKEDCEQHWKKWHQVKKDAQAVKSTTKFKDLTADERKKPLTAITAEELALIEEEATKLHSQLKDFDNLADHQKLKAARKELNKARFGKDVTVFTGVTGASAPMGASRAAGCAHPNAGTSIAHDMMCLCSTDNSNSGIAKPCGFDAACGGSTWEACTKPEQERAYGKIQTACRRIQAHALTAATLAALRSFFLNALAGNVGGDMDSTGAVILGQHNTNNCGGAQAKRASTTLNI</sequence>
<dbReference type="EMBL" id="QSBY01000006">
    <property type="protein sequence ID" value="RHW72162.1"/>
    <property type="molecule type" value="Genomic_DNA"/>
</dbReference>
<feature type="signal peptide" evidence="9">
    <location>
        <begin position="1"/>
        <end position="21"/>
    </location>
</feature>
<evidence type="ECO:0000313" key="13">
    <source>
        <dbReference type="EMBL" id="RHW72162.1"/>
    </source>
</evidence>
<evidence type="ECO:0000256" key="1">
    <source>
        <dbReference type="ARBA" id="ARBA00002523"/>
    </source>
</evidence>
<dbReference type="Proteomes" id="UP000266743">
    <property type="component" value="Chromosome 6"/>
</dbReference>
<reference evidence="14 15" key="1">
    <citation type="submission" date="2018-09" db="EMBL/GenBank/DDBJ databases">
        <title>whole genome sequence of T. equiperdum IVM-t1 strain.</title>
        <authorList>
            <person name="Suganuma K."/>
        </authorList>
    </citation>
    <scope>NUCLEOTIDE SEQUENCE [LARGE SCALE GENOMIC DNA]</scope>
    <source>
        <strain evidence="14 15">IVM-t1</strain>
    </source>
</reference>
<organism evidence="14">
    <name type="scientific">Trypanosoma brucei equiperdum</name>
    <dbReference type="NCBI Taxonomy" id="630700"/>
    <lineage>
        <taxon>Eukaryota</taxon>
        <taxon>Discoba</taxon>
        <taxon>Euglenozoa</taxon>
        <taxon>Kinetoplastea</taxon>
        <taxon>Metakinetoplastina</taxon>
        <taxon>Trypanosomatida</taxon>
        <taxon>Trypanosomatidae</taxon>
        <taxon>Trypanosoma</taxon>
    </lineage>
</organism>
<protein>
    <submittedName>
        <fullName evidence="14">Trypanosomal VSG domain containing protein</fullName>
    </submittedName>
</protein>
<keyword evidence="8" id="KW-0449">Lipoprotein</keyword>
<proteinExistence type="predicted"/>
<gene>
    <name evidence="14" type="ORF">DPX39_060063400</name>
    <name evidence="13" type="ORF">DPX39_060069500</name>
    <name evidence="11" type="ORF">DPX39_060075500</name>
    <name evidence="12" type="ORF">DPX39_060081700</name>
</gene>
<evidence type="ECO:0000256" key="2">
    <source>
        <dbReference type="ARBA" id="ARBA00004609"/>
    </source>
</evidence>
<comment type="function">
    <text evidence="1">VSG forms a coat on the surface of the parasite. The trypanosome evades the immune response of the host by expressing a series of antigenically distinct VSGs from an estimated 1000 VSG genes.</text>
</comment>
<evidence type="ECO:0000256" key="6">
    <source>
        <dbReference type="ARBA" id="ARBA00023136"/>
    </source>
</evidence>
<keyword evidence="5 9" id="KW-0732">Signal</keyword>
<evidence type="ECO:0000256" key="4">
    <source>
        <dbReference type="ARBA" id="ARBA00022622"/>
    </source>
</evidence>
<name>A0A3L6L7M6_9TRYP</name>
<dbReference type="InterPro" id="IPR025932">
    <property type="entry name" value="Trypano_VSG_B_N_dom"/>
</dbReference>
<evidence type="ECO:0000313" key="15">
    <source>
        <dbReference type="Proteomes" id="UP000266743"/>
    </source>
</evidence>
<evidence type="ECO:0000256" key="8">
    <source>
        <dbReference type="ARBA" id="ARBA00023288"/>
    </source>
</evidence>
<keyword evidence="4" id="KW-0336">GPI-anchor</keyword>
<dbReference type="AlphaFoldDB" id="A0A3L6L7M6"/>
<keyword evidence="7" id="KW-0325">Glycoprotein</keyword>
<feature type="domain" description="Trypanosome variant surface glycoprotein B-type N-terminal" evidence="10">
    <location>
        <begin position="12"/>
        <end position="324"/>
    </location>
</feature>
<dbReference type="EMBL" id="QSBY01000006">
    <property type="protein sequence ID" value="RHW72235.1"/>
    <property type="molecule type" value="Genomic_DNA"/>
</dbReference>
<evidence type="ECO:0000256" key="5">
    <source>
        <dbReference type="ARBA" id="ARBA00022729"/>
    </source>
</evidence>
<feature type="chain" id="PRO_5033380230" evidence="9">
    <location>
        <begin position="22"/>
        <end position="333"/>
    </location>
</feature>
<evidence type="ECO:0000259" key="10">
    <source>
        <dbReference type="Pfam" id="PF13206"/>
    </source>
</evidence>
<accession>A0A3L6L7M6</accession>
<comment type="caution">
    <text evidence="14">The sequence shown here is derived from an EMBL/GenBank/DDBJ whole genome shotgun (WGS) entry which is preliminary data.</text>
</comment>
<evidence type="ECO:0000313" key="12">
    <source>
        <dbReference type="EMBL" id="RHW72052.1"/>
    </source>
</evidence>
<dbReference type="EMBL" id="QSBY01000006">
    <property type="protein sequence ID" value="RHW71939.1"/>
    <property type="molecule type" value="Genomic_DNA"/>
</dbReference>
<dbReference type="GO" id="GO:0098552">
    <property type="term" value="C:side of membrane"/>
    <property type="evidence" value="ECO:0007669"/>
    <property type="project" value="UniProtKB-KW"/>
</dbReference>
<keyword evidence="6" id="KW-0472">Membrane</keyword>
<comment type="subcellular location">
    <subcellularLocation>
        <location evidence="2">Cell membrane</location>
        <topology evidence="2">Lipid-anchor</topology>
        <topology evidence="2">GPI-anchor</topology>
    </subcellularLocation>
</comment>
<keyword evidence="3" id="KW-1003">Cell membrane</keyword>
<evidence type="ECO:0000256" key="7">
    <source>
        <dbReference type="ARBA" id="ARBA00023180"/>
    </source>
</evidence>
<dbReference type="EMBL" id="QSBY01000006">
    <property type="protein sequence ID" value="RHW72052.1"/>
    <property type="molecule type" value="Genomic_DNA"/>
</dbReference>